<gene>
    <name evidence="9" type="ORF">BDV98DRAFT_592751</name>
</gene>
<evidence type="ECO:0000256" key="4">
    <source>
        <dbReference type="ARBA" id="ARBA00022989"/>
    </source>
</evidence>
<protein>
    <recommendedName>
        <fullName evidence="8">DUF202 domain-containing protein</fullName>
    </recommendedName>
</protein>
<feature type="compositionally biased region" description="Low complexity" evidence="6">
    <location>
        <begin position="37"/>
        <end position="46"/>
    </location>
</feature>
<keyword evidence="3 7" id="KW-0812">Transmembrane</keyword>
<evidence type="ECO:0000256" key="3">
    <source>
        <dbReference type="ARBA" id="ARBA00022692"/>
    </source>
</evidence>
<dbReference type="AlphaFoldDB" id="A0A5C3QK34"/>
<keyword evidence="10" id="KW-1185">Reference proteome</keyword>
<dbReference type="InterPro" id="IPR052053">
    <property type="entry name" value="IM_YidH-like"/>
</dbReference>
<accession>A0A5C3QK34</accession>
<evidence type="ECO:0000256" key="2">
    <source>
        <dbReference type="ARBA" id="ARBA00022475"/>
    </source>
</evidence>
<name>A0A5C3QK34_9AGAR</name>
<dbReference type="PANTHER" id="PTHR34187">
    <property type="entry name" value="FGR18P"/>
    <property type="match status" value="1"/>
</dbReference>
<evidence type="ECO:0000313" key="9">
    <source>
        <dbReference type="EMBL" id="TFL02296.1"/>
    </source>
</evidence>
<dbReference type="InterPro" id="IPR003807">
    <property type="entry name" value="DUF202"/>
</dbReference>
<organism evidence="9 10">
    <name type="scientific">Pterulicium gracile</name>
    <dbReference type="NCBI Taxonomy" id="1884261"/>
    <lineage>
        <taxon>Eukaryota</taxon>
        <taxon>Fungi</taxon>
        <taxon>Dikarya</taxon>
        <taxon>Basidiomycota</taxon>
        <taxon>Agaricomycotina</taxon>
        <taxon>Agaricomycetes</taxon>
        <taxon>Agaricomycetidae</taxon>
        <taxon>Agaricales</taxon>
        <taxon>Pleurotineae</taxon>
        <taxon>Pterulaceae</taxon>
        <taxon>Pterulicium</taxon>
    </lineage>
</organism>
<dbReference type="Pfam" id="PF02656">
    <property type="entry name" value="DUF202"/>
    <property type="match status" value="1"/>
</dbReference>
<keyword evidence="5 7" id="KW-0472">Membrane</keyword>
<feature type="transmembrane region" description="Helical" evidence="7">
    <location>
        <begin position="206"/>
        <end position="227"/>
    </location>
</feature>
<feature type="transmembrane region" description="Helical" evidence="7">
    <location>
        <begin position="239"/>
        <end position="264"/>
    </location>
</feature>
<dbReference type="GO" id="GO:0005886">
    <property type="term" value="C:plasma membrane"/>
    <property type="evidence" value="ECO:0007669"/>
    <property type="project" value="UniProtKB-SubCell"/>
</dbReference>
<evidence type="ECO:0000256" key="1">
    <source>
        <dbReference type="ARBA" id="ARBA00004651"/>
    </source>
</evidence>
<keyword evidence="4 7" id="KW-1133">Transmembrane helix</keyword>
<reference evidence="9 10" key="1">
    <citation type="journal article" date="2019" name="Nat. Ecol. Evol.">
        <title>Megaphylogeny resolves global patterns of mushroom evolution.</title>
        <authorList>
            <person name="Varga T."/>
            <person name="Krizsan K."/>
            <person name="Foldi C."/>
            <person name="Dima B."/>
            <person name="Sanchez-Garcia M."/>
            <person name="Sanchez-Ramirez S."/>
            <person name="Szollosi G.J."/>
            <person name="Szarkandi J.G."/>
            <person name="Papp V."/>
            <person name="Albert L."/>
            <person name="Andreopoulos W."/>
            <person name="Angelini C."/>
            <person name="Antonin V."/>
            <person name="Barry K.W."/>
            <person name="Bougher N.L."/>
            <person name="Buchanan P."/>
            <person name="Buyck B."/>
            <person name="Bense V."/>
            <person name="Catcheside P."/>
            <person name="Chovatia M."/>
            <person name="Cooper J."/>
            <person name="Damon W."/>
            <person name="Desjardin D."/>
            <person name="Finy P."/>
            <person name="Geml J."/>
            <person name="Haridas S."/>
            <person name="Hughes K."/>
            <person name="Justo A."/>
            <person name="Karasinski D."/>
            <person name="Kautmanova I."/>
            <person name="Kiss B."/>
            <person name="Kocsube S."/>
            <person name="Kotiranta H."/>
            <person name="LaButti K.M."/>
            <person name="Lechner B.E."/>
            <person name="Liimatainen K."/>
            <person name="Lipzen A."/>
            <person name="Lukacs Z."/>
            <person name="Mihaltcheva S."/>
            <person name="Morgado L.N."/>
            <person name="Niskanen T."/>
            <person name="Noordeloos M.E."/>
            <person name="Ohm R.A."/>
            <person name="Ortiz-Santana B."/>
            <person name="Ovrebo C."/>
            <person name="Racz N."/>
            <person name="Riley R."/>
            <person name="Savchenko A."/>
            <person name="Shiryaev A."/>
            <person name="Soop K."/>
            <person name="Spirin V."/>
            <person name="Szebenyi C."/>
            <person name="Tomsovsky M."/>
            <person name="Tulloss R.E."/>
            <person name="Uehling J."/>
            <person name="Grigoriev I.V."/>
            <person name="Vagvolgyi C."/>
            <person name="Papp T."/>
            <person name="Martin F.M."/>
            <person name="Miettinen O."/>
            <person name="Hibbett D.S."/>
            <person name="Nagy L.G."/>
        </authorList>
    </citation>
    <scope>NUCLEOTIDE SEQUENCE [LARGE SCALE GENOMIC DNA]</scope>
    <source>
        <strain evidence="9 10">CBS 309.79</strain>
    </source>
</reference>
<evidence type="ECO:0000256" key="6">
    <source>
        <dbReference type="SAM" id="MobiDB-lite"/>
    </source>
</evidence>
<feature type="domain" description="DUF202" evidence="8">
    <location>
        <begin position="155"/>
        <end position="230"/>
    </location>
</feature>
<evidence type="ECO:0000313" key="10">
    <source>
        <dbReference type="Proteomes" id="UP000305067"/>
    </source>
</evidence>
<feature type="compositionally biased region" description="Basic residues" evidence="6">
    <location>
        <begin position="1"/>
        <end position="16"/>
    </location>
</feature>
<feature type="region of interest" description="Disordered" evidence="6">
    <location>
        <begin position="1"/>
        <end position="115"/>
    </location>
</feature>
<feature type="compositionally biased region" description="Polar residues" evidence="6">
    <location>
        <begin position="94"/>
        <end position="112"/>
    </location>
</feature>
<evidence type="ECO:0000256" key="5">
    <source>
        <dbReference type="ARBA" id="ARBA00023136"/>
    </source>
</evidence>
<dbReference type="OrthoDB" id="199599at2759"/>
<dbReference type="PANTHER" id="PTHR34187:SF2">
    <property type="entry name" value="DUF202 DOMAIN-CONTAINING PROTEIN"/>
    <property type="match status" value="1"/>
</dbReference>
<sequence>MKNPRKSSFKRDKRKSTTSPVFQQPGLRDRAHETSIADDAASTTTSRGRRRLDTTDDPFFSDSDSERRTTASPTNSDSRPRRTFDSERPIIHSDSPSSQNGIYISQRPSITGSDLPEDLRRRASRTASIVVPSGEGFIRRLKPTLVLQNSGSVARDHLASERTFLAYVRTSLAIASSGVGLVQLFSLSGDTSGRVLGIVQRSAPELGATLVGFGIAVLFVGITRYFTVQSALTQGNFPVARLVVLAISSVLIVLTTVVFAVLLAGRIATREA</sequence>
<keyword evidence="2" id="KW-1003">Cell membrane</keyword>
<comment type="subcellular location">
    <subcellularLocation>
        <location evidence="1">Cell membrane</location>
        <topology evidence="1">Multi-pass membrane protein</topology>
    </subcellularLocation>
</comment>
<dbReference type="EMBL" id="ML178823">
    <property type="protein sequence ID" value="TFL02296.1"/>
    <property type="molecule type" value="Genomic_DNA"/>
</dbReference>
<evidence type="ECO:0000256" key="7">
    <source>
        <dbReference type="SAM" id="Phobius"/>
    </source>
</evidence>
<feature type="compositionally biased region" description="Basic and acidic residues" evidence="6">
    <location>
        <begin position="78"/>
        <end position="91"/>
    </location>
</feature>
<dbReference type="Proteomes" id="UP000305067">
    <property type="component" value="Unassembled WGS sequence"/>
</dbReference>
<proteinExistence type="predicted"/>
<evidence type="ECO:0000259" key="8">
    <source>
        <dbReference type="Pfam" id="PF02656"/>
    </source>
</evidence>